<accession>A0ABQ5YLK9</accession>
<dbReference type="Proteomes" id="UP001156664">
    <property type="component" value="Unassembled WGS sequence"/>
</dbReference>
<keyword evidence="2" id="KW-1185">Reference proteome</keyword>
<evidence type="ECO:0000313" key="1">
    <source>
        <dbReference type="EMBL" id="GLR24989.1"/>
    </source>
</evidence>
<proteinExistence type="predicted"/>
<gene>
    <name evidence="1" type="ORF">GCM10007875_00760</name>
</gene>
<comment type="caution">
    <text evidence="1">The sequence shown here is derived from an EMBL/GenBank/DDBJ whole genome shotgun (WGS) entry which is preliminary data.</text>
</comment>
<name>A0ABQ5YLK9_9BURK</name>
<evidence type="ECO:0000313" key="2">
    <source>
        <dbReference type="Proteomes" id="UP001156664"/>
    </source>
</evidence>
<reference evidence="2" key="1">
    <citation type="journal article" date="2019" name="Int. J. Syst. Evol. Microbiol.">
        <title>The Global Catalogue of Microorganisms (GCM) 10K type strain sequencing project: providing services to taxonomists for standard genome sequencing and annotation.</title>
        <authorList>
            <consortium name="The Broad Institute Genomics Platform"/>
            <consortium name="The Broad Institute Genome Sequencing Center for Infectious Disease"/>
            <person name="Wu L."/>
            <person name="Ma J."/>
        </authorList>
    </citation>
    <scope>NUCLEOTIDE SEQUENCE [LARGE SCALE GENOMIC DNA]</scope>
    <source>
        <strain evidence="2">NBRC 105857</strain>
    </source>
</reference>
<dbReference type="EMBL" id="BSOJ01000001">
    <property type="protein sequence ID" value="GLR24989.1"/>
    <property type="molecule type" value="Genomic_DNA"/>
</dbReference>
<protein>
    <submittedName>
        <fullName evidence="1">Uncharacterized protein</fullName>
    </submittedName>
</protein>
<organism evidence="1 2">
    <name type="scientific">Limnobacter litoralis</name>
    <dbReference type="NCBI Taxonomy" id="481366"/>
    <lineage>
        <taxon>Bacteria</taxon>
        <taxon>Pseudomonadati</taxon>
        <taxon>Pseudomonadota</taxon>
        <taxon>Betaproteobacteria</taxon>
        <taxon>Burkholderiales</taxon>
        <taxon>Burkholderiaceae</taxon>
        <taxon>Limnobacter</taxon>
    </lineage>
</organism>
<sequence>MEFSELDCHSEAFRTKRDSAVATPEFKNALLGLRKLFNSKSTHNKPASAVDAPAPARAQIPGLVQQALLSLGPKRTENMQRELLVMHACLATVLNEHPLALQETLTTGNISLAVLEQLFSHPEFGFEQHEFLRVFRLSQHFRLVSGNHPADNLPTYELAQHWLSHQAPWAVQKLLNSLPDKGDDTAAEHAYMRALIACSPLPANFQVPLKLSIEIALLASEIDNQGQPLHDLENLLRARLYGVTPVKTPRDPASLMLTEYRNRRLALLNHGLVSHQGALEVFQQIQAGEIDPLLGCNVLSSFIRMGLSYCDDLLYQMAEQLNHHRRQLHPNRIRKTANLPTH</sequence>